<dbReference type="Gene3D" id="3.40.50.150">
    <property type="entry name" value="Vaccinia Virus protein VP39"/>
    <property type="match status" value="1"/>
</dbReference>
<dbReference type="PANTHER" id="PTHR40036">
    <property type="entry name" value="MACROCIN O-METHYLTRANSFERASE"/>
    <property type="match status" value="1"/>
</dbReference>
<evidence type="ECO:0000313" key="2">
    <source>
        <dbReference type="Proteomes" id="UP000244248"/>
    </source>
</evidence>
<name>A0A2T5MK02_9GAMM</name>
<accession>A0A2T5MK02</accession>
<keyword evidence="1" id="KW-0808">Transferase</keyword>
<protein>
    <submittedName>
        <fullName evidence="1">Macrocin O-methyltransferase</fullName>
    </submittedName>
</protein>
<comment type="caution">
    <text evidence="1">The sequence shown here is derived from an EMBL/GenBank/DDBJ whole genome shotgun (WGS) entry which is preliminary data.</text>
</comment>
<dbReference type="Proteomes" id="UP000244248">
    <property type="component" value="Unassembled WGS sequence"/>
</dbReference>
<keyword evidence="1" id="KW-0489">Methyltransferase</keyword>
<organism evidence="1 2">
    <name type="scientific">Stenotrophobium rhamnosiphilum</name>
    <dbReference type="NCBI Taxonomy" id="2029166"/>
    <lineage>
        <taxon>Bacteria</taxon>
        <taxon>Pseudomonadati</taxon>
        <taxon>Pseudomonadota</taxon>
        <taxon>Gammaproteobacteria</taxon>
        <taxon>Nevskiales</taxon>
        <taxon>Nevskiaceae</taxon>
        <taxon>Stenotrophobium</taxon>
    </lineage>
</organism>
<dbReference type="GO" id="GO:0008168">
    <property type="term" value="F:methyltransferase activity"/>
    <property type="evidence" value="ECO:0007669"/>
    <property type="project" value="UniProtKB-KW"/>
</dbReference>
<dbReference type="EMBL" id="QANS01000001">
    <property type="protein sequence ID" value="PTU32917.1"/>
    <property type="molecule type" value="Genomic_DNA"/>
</dbReference>
<sequence>MYDPCNLQHQTLDYMLKSLLRPLRQKLFPKPVVAGTTVQLSPADEAIAARCRPYTMTSPERMASLLDSVEYIVKRDLPGAFAECGVWRGGSVLAMALKLMDLGVRDRDIYLYDTFEGMTAPTDHDTSPFHAPASVDWEAAQKAGGKIYDGLFNAEIFNESLVRDVLLQSGYPAERFHFVRGPVEQTIPGTMPSELALLRLDTDWYESTRHELVHLYPLLTRNGVLIIDDYGHWEGARRATDEYFADGSATPVFLHRVDYTARLAIKP</sequence>
<dbReference type="Pfam" id="PF05711">
    <property type="entry name" value="TylF"/>
    <property type="match status" value="1"/>
</dbReference>
<dbReference type="InterPro" id="IPR008884">
    <property type="entry name" value="TylF_MeTrfase"/>
</dbReference>
<gene>
    <name evidence="1" type="ORF">CJD38_02040</name>
</gene>
<dbReference type="GO" id="GO:0032259">
    <property type="term" value="P:methylation"/>
    <property type="evidence" value="ECO:0007669"/>
    <property type="project" value="UniProtKB-KW"/>
</dbReference>
<evidence type="ECO:0000313" key="1">
    <source>
        <dbReference type="EMBL" id="PTU32917.1"/>
    </source>
</evidence>
<keyword evidence="2" id="KW-1185">Reference proteome</keyword>
<proteinExistence type="predicted"/>
<dbReference type="InterPro" id="IPR029063">
    <property type="entry name" value="SAM-dependent_MTases_sf"/>
</dbReference>
<reference evidence="1 2" key="1">
    <citation type="submission" date="2018-04" db="EMBL/GenBank/DDBJ databases">
        <title>Novel species isolated from glacier.</title>
        <authorList>
            <person name="Liu Q."/>
            <person name="Xin Y.-H."/>
        </authorList>
    </citation>
    <scope>NUCLEOTIDE SEQUENCE [LARGE SCALE GENOMIC DNA]</scope>
    <source>
        <strain evidence="1 2">GT1R17</strain>
    </source>
</reference>
<dbReference type="AlphaFoldDB" id="A0A2T5MK02"/>
<dbReference type="PANTHER" id="PTHR40036:SF1">
    <property type="entry name" value="MACROCIN O-METHYLTRANSFERASE"/>
    <property type="match status" value="1"/>
</dbReference>